<evidence type="ECO:0000313" key="2">
    <source>
        <dbReference type="Proteomes" id="UP000308600"/>
    </source>
</evidence>
<gene>
    <name evidence="1" type="ORF">BDN72DRAFT_864672</name>
</gene>
<proteinExistence type="predicted"/>
<dbReference type="Proteomes" id="UP000308600">
    <property type="component" value="Unassembled WGS sequence"/>
</dbReference>
<protein>
    <submittedName>
        <fullName evidence="1">Uncharacterized protein</fullName>
    </submittedName>
</protein>
<evidence type="ECO:0000313" key="1">
    <source>
        <dbReference type="EMBL" id="TFK60035.1"/>
    </source>
</evidence>
<reference evidence="1 2" key="1">
    <citation type="journal article" date="2019" name="Nat. Ecol. Evol.">
        <title>Megaphylogeny resolves global patterns of mushroom evolution.</title>
        <authorList>
            <person name="Varga T."/>
            <person name="Krizsan K."/>
            <person name="Foldi C."/>
            <person name="Dima B."/>
            <person name="Sanchez-Garcia M."/>
            <person name="Sanchez-Ramirez S."/>
            <person name="Szollosi G.J."/>
            <person name="Szarkandi J.G."/>
            <person name="Papp V."/>
            <person name="Albert L."/>
            <person name="Andreopoulos W."/>
            <person name="Angelini C."/>
            <person name="Antonin V."/>
            <person name="Barry K.W."/>
            <person name="Bougher N.L."/>
            <person name="Buchanan P."/>
            <person name="Buyck B."/>
            <person name="Bense V."/>
            <person name="Catcheside P."/>
            <person name="Chovatia M."/>
            <person name="Cooper J."/>
            <person name="Damon W."/>
            <person name="Desjardin D."/>
            <person name="Finy P."/>
            <person name="Geml J."/>
            <person name="Haridas S."/>
            <person name="Hughes K."/>
            <person name="Justo A."/>
            <person name="Karasinski D."/>
            <person name="Kautmanova I."/>
            <person name="Kiss B."/>
            <person name="Kocsube S."/>
            <person name="Kotiranta H."/>
            <person name="LaButti K.M."/>
            <person name="Lechner B.E."/>
            <person name="Liimatainen K."/>
            <person name="Lipzen A."/>
            <person name="Lukacs Z."/>
            <person name="Mihaltcheva S."/>
            <person name="Morgado L.N."/>
            <person name="Niskanen T."/>
            <person name="Noordeloos M.E."/>
            <person name="Ohm R.A."/>
            <person name="Ortiz-Santana B."/>
            <person name="Ovrebo C."/>
            <person name="Racz N."/>
            <person name="Riley R."/>
            <person name="Savchenko A."/>
            <person name="Shiryaev A."/>
            <person name="Soop K."/>
            <person name="Spirin V."/>
            <person name="Szebenyi C."/>
            <person name="Tomsovsky M."/>
            <person name="Tulloss R.E."/>
            <person name="Uehling J."/>
            <person name="Grigoriev I.V."/>
            <person name="Vagvolgyi C."/>
            <person name="Papp T."/>
            <person name="Martin F.M."/>
            <person name="Miettinen O."/>
            <person name="Hibbett D.S."/>
            <person name="Nagy L.G."/>
        </authorList>
    </citation>
    <scope>NUCLEOTIDE SEQUENCE [LARGE SCALE GENOMIC DNA]</scope>
    <source>
        <strain evidence="1 2">NL-1719</strain>
    </source>
</reference>
<name>A0ACD3A3S6_9AGAR</name>
<organism evidence="1 2">
    <name type="scientific">Pluteus cervinus</name>
    <dbReference type="NCBI Taxonomy" id="181527"/>
    <lineage>
        <taxon>Eukaryota</taxon>
        <taxon>Fungi</taxon>
        <taxon>Dikarya</taxon>
        <taxon>Basidiomycota</taxon>
        <taxon>Agaricomycotina</taxon>
        <taxon>Agaricomycetes</taxon>
        <taxon>Agaricomycetidae</taxon>
        <taxon>Agaricales</taxon>
        <taxon>Pluteineae</taxon>
        <taxon>Pluteaceae</taxon>
        <taxon>Pluteus</taxon>
    </lineage>
</organism>
<dbReference type="EMBL" id="ML208842">
    <property type="protein sequence ID" value="TFK60035.1"/>
    <property type="molecule type" value="Genomic_DNA"/>
</dbReference>
<sequence length="577" mass="61656">MPSINTNTNATTMSKSGRITRSKKTTTAAVVSTSDVDMEVTFPVPVKSDKTPAGNSSAKRAAPSAPAPSRIRKRQRTETGLPGDKDHSSPTPGSRVAKAIKGNQLAPSAPRRRGRPRKNPIPSSPRVSTPTPEPEPQQDSENGGESDSDSVEESSPAPCRLFSVAIRRGPKPGTKQVPTPEASSNESSSESSESEREDEEENSNNDAVMGSLHTPPHSQPSKKKAVVLSSPAEGVLITHDLPPPVAKGVVSPLVSSSSSTAVSSPPFTNPGSSPQFLGYPWLKHLSGGVRVDGYKRVIRPENMHSAYKEQFPENYECAVKIEDFSREGCFINLGHPSIDATDVFTKEITEAKAFISDKEGSPLVALMPGMLTKPSSIFKVDKISVAEGRPEGWTKQVCIAPLTTCLDPNIKVINDVYKFKNIVGGPCEKEGLIFQTMRGKPPAAGETNTASSAPTSVTPPSDNPTTRNAKKKDNNLKANLLDFLDTNRSVSTSSGTSYPYAASAEVKIPIYEGRASEGYPFNFTPEDFKTLHKRPTVSEELGVGDYVVVGYTIATFGGGGAFPSMVGFNLQFVILLI</sequence>
<accession>A0ACD3A3S6</accession>
<keyword evidence="2" id="KW-1185">Reference proteome</keyword>